<accession>A0ABM5ZZN9</accession>
<feature type="domain" description="Major facilitator superfamily (MFS) profile" evidence="7">
    <location>
        <begin position="15"/>
        <end position="421"/>
    </location>
</feature>
<gene>
    <name evidence="8" type="ORF">A3K91_2000</name>
</gene>
<keyword evidence="3 6" id="KW-0812">Transmembrane</keyword>
<dbReference type="PANTHER" id="PTHR43791">
    <property type="entry name" value="PERMEASE-RELATED"/>
    <property type="match status" value="1"/>
</dbReference>
<reference evidence="8 9" key="1">
    <citation type="submission" date="2016-03" db="EMBL/GenBank/DDBJ databases">
        <title>Genome sequencing of Psychrobacter alimentarius PAMC 27889.</title>
        <authorList>
            <person name="Lee J."/>
            <person name="Kim O.-S."/>
        </authorList>
    </citation>
    <scope>NUCLEOTIDE SEQUENCE [LARGE SCALE GENOMIC DNA]</scope>
    <source>
        <strain evidence="8 9">PAMC 27889</strain>
    </source>
</reference>
<dbReference type="InterPro" id="IPR011701">
    <property type="entry name" value="MFS"/>
</dbReference>
<evidence type="ECO:0000313" key="9">
    <source>
        <dbReference type="Proteomes" id="UP000076104"/>
    </source>
</evidence>
<dbReference type="Proteomes" id="UP000076104">
    <property type="component" value="Chromosome"/>
</dbReference>
<dbReference type="Gene3D" id="1.20.1250.20">
    <property type="entry name" value="MFS general substrate transporter like domains"/>
    <property type="match status" value="2"/>
</dbReference>
<feature type="transmembrane region" description="Helical" evidence="6">
    <location>
        <begin position="81"/>
        <end position="99"/>
    </location>
</feature>
<dbReference type="PROSITE" id="PS50850">
    <property type="entry name" value="MFS"/>
    <property type="match status" value="1"/>
</dbReference>
<protein>
    <submittedName>
        <fullName evidence="8">MFS transporter</fullName>
    </submittedName>
</protein>
<evidence type="ECO:0000256" key="1">
    <source>
        <dbReference type="ARBA" id="ARBA00004141"/>
    </source>
</evidence>
<feature type="transmembrane region" description="Helical" evidence="6">
    <location>
        <begin position="307"/>
        <end position="326"/>
    </location>
</feature>
<keyword evidence="9" id="KW-1185">Reference proteome</keyword>
<proteinExistence type="predicted"/>
<feature type="transmembrane region" description="Helical" evidence="6">
    <location>
        <begin position="358"/>
        <end position="379"/>
    </location>
</feature>
<dbReference type="InterPro" id="IPR036259">
    <property type="entry name" value="MFS_trans_sf"/>
</dbReference>
<dbReference type="InterPro" id="IPR020846">
    <property type="entry name" value="MFS_dom"/>
</dbReference>
<dbReference type="PANTHER" id="PTHR43791:SF36">
    <property type="entry name" value="TRANSPORTER, PUTATIVE (AFU_ORTHOLOGUE AFUA_6G08340)-RELATED"/>
    <property type="match status" value="1"/>
</dbReference>
<comment type="subcellular location">
    <subcellularLocation>
        <location evidence="1">Membrane</location>
        <topology evidence="1">Multi-pass membrane protein</topology>
    </subcellularLocation>
</comment>
<keyword evidence="4 6" id="KW-1133">Transmembrane helix</keyword>
<dbReference type="GeneID" id="33061033"/>
<evidence type="ECO:0000256" key="2">
    <source>
        <dbReference type="ARBA" id="ARBA00022448"/>
    </source>
</evidence>
<feature type="transmembrane region" description="Helical" evidence="6">
    <location>
        <begin position="241"/>
        <end position="263"/>
    </location>
</feature>
<feature type="transmembrane region" description="Helical" evidence="6">
    <location>
        <begin position="12"/>
        <end position="29"/>
    </location>
</feature>
<feature type="transmembrane region" description="Helical" evidence="6">
    <location>
        <begin position="275"/>
        <end position="295"/>
    </location>
</feature>
<evidence type="ECO:0000256" key="3">
    <source>
        <dbReference type="ARBA" id="ARBA00022692"/>
    </source>
</evidence>
<dbReference type="CDD" id="cd17319">
    <property type="entry name" value="MFS_ExuT_GudP_like"/>
    <property type="match status" value="1"/>
</dbReference>
<dbReference type="RefSeq" id="WP_062845134.1">
    <property type="nucleotide sequence ID" value="NZ_CP014945.1"/>
</dbReference>
<evidence type="ECO:0000313" key="8">
    <source>
        <dbReference type="EMBL" id="AMT97587.1"/>
    </source>
</evidence>
<organism evidence="8 9">
    <name type="scientific">Psychrobacter alimentarius</name>
    <dbReference type="NCBI Taxonomy" id="261164"/>
    <lineage>
        <taxon>Bacteria</taxon>
        <taxon>Pseudomonadati</taxon>
        <taxon>Pseudomonadota</taxon>
        <taxon>Gammaproteobacteria</taxon>
        <taxon>Moraxellales</taxon>
        <taxon>Moraxellaceae</taxon>
        <taxon>Psychrobacter</taxon>
    </lineage>
</organism>
<feature type="transmembrane region" description="Helical" evidence="6">
    <location>
        <begin position="399"/>
        <end position="418"/>
    </location>
</feature>
<evidence type="ECO:0000256" key="4">
    <source>
        <dbReference type="ARBA" id="ARBA00022989"/>
    </source>
</evidence>
<dbReference type="SUPFAM" id="SSF103473">
    <property type="entry name" value="MFS general substrate transporter"/>
    <property type="match status" value="1"/>
</dbReference>
<evidence type="ECO:0000259" key="7">
    <source>
        <dbReference type="PROSITE" id="PS50850"/>
    </source>
</evidence>
<feature type="transmembrane region" description="Helical" evidence="6">
    <location>
        <begin position="49"/>
        <end position="69"/>
    </location>
</feature>
<dbReference type="Pfam" id="PF07690">
    <property type="entry name" value="MFS_1"/>
    <property type="match status" value="1"/>
</dbReference>
<name>A0ABM5ZZN9_9GAMM</name>
<dbReference type="EMBL" id="CP014945">
    <property type="protein sequence ID" value="AMT97587.1"/>
    <property type="molecule type" value="Genomic_DNA"/>
</dbReference>
<evidence type="ECO:0000256" key="6">
    <source>
        <dbReference type="SAM" id="Phobius"/>
    </source>
</evidence>
<feature type="transmembrane region" description="Helical" evidence="6">
    <location>
        <begin position="332"/>
        <end position="351"/>
    </location>
</feature>
<evidence type="ECO:0000256" key="5">
    <source>
        <dbReference type="ARBA" id="ARBA00023136"/>
    </source>
</evidence>
<feature type="transmembrane region" description="Helical" evidence="6">
    <location>
        <begin position="139"/>
        <end position="161"/>
    </location>
</feature>
<feature type="transmembrane region" description="Helical" evidence="6">
    <location>
        <begin position="105"/>
        <end position="127"/>
    </location>
</feature>
<keyword evidence="5 6" id="KW-0472">Membrane</keyword>
<sequence length="439" mass="48518">MDFEKDTIKKITYKLIPALIVLYIIAYIDRGAVGFAKLYMNADVGLSDAAYGLGAGLFFIGYFIFEVPSNLMLAKFGARKWFTRILLTWGLITMAMALTQGPKSFYALRFLLGAAEAGFFPGVLYLITLWYPIRHRSKVMGYFVLAQPLALVIAGPLLGALLGMDGIANLHGWQWIFILVGLPAVLLALPTYRYLPDDINTVKWLSDEQKSWLKNQLLQDQTEYKQTTHANPLHALKDKRVLMLALYFLPLPLCVYGIGLWLPTIIQKFGGNSDFQIGLLTSVPYIFAIIGLLVIPRSVERLNDRYGHMAFLYIVGAIGMFSSAWFNSPVLQLIGLSAVAFALFTGIAVFWTIPGRFLTGLSAAAGIAIINAFGNLGGYVGPFMIGLLKESTGTMSSGLYFLTGIMIFGLIMTYFMYIKMEKNTATKSSGLSELKKIAS</sequence>
<keyword evidence="2" id="KW-0813">Transport</keyword>
<feature type="transmembrane region" description="Helical" evidence="6">
    <location>
        <begin position="173"/>
        <end position="195"/>
    </location>
</feature>